<dbReference type="RefSeq" id="WP_167940945.1">
    <property type="nucleotide sequence ID" value="NZ_JAATJA010000001.1"/>
</dbReference>
<reference evidence="2 3" key="1">
    <citation type="submission" date="2020-03" db="EMBL/GenBank/DDBJ databases">
        <title>Genomic Encyclopedia of Type Strains, Phase IV (KMG-IV): sequencing the most valuable type-strain genomes for metagenomic binning, comparative biology and taxonomic classification.</title>
        <authorList>
            <person name="Goeker M."/>
        </authorList>
    </citation>
    <scope>NUCLEOTIDE SEQUENCE [LARGE SCALE GENOMIC DNA]</scope>
    <source>
        <strain evidence="2 3">DSM 24233</strain>
    </source>
</reference>
<keyword evidence="1" id="KW-0732">Signal</keyword>
<name>A0A846QGL2_9BACT</name>
<feature type="chain" id="PRO_5032458101" evidence="1">
    <location>
        <begin position="38"/>
        <end position="152"/>
    </location>
</feature>
<sequence>MIKKVSINIVHKSIRLFAVYISCAALILCMLTAPAHADDDTPILPTAIALDAKGVVYMANHDSGQIDCVWADGSRTPLAQGLDRPSAIAVDRLRTVFVGTLSGEVWAITPSGERTLAAKGLPAVLALTIDRDGTPLIACHGGTLVRLAKHSE</sequence>
<evidence type="ECO:0000313" key="2">
    <source>
        <dbReference type="EMBL" id="NJB67936.1"/>
    </source>
</evidence>
<dbReference type="Gene3D" id="2.120.10.30">
    <property type="entry name" value="TolB, C-terminal domain"/>
    <property type="match status" value="1"/>
</dbReference>
<dbReference type="InterPro" id="IPR011042">
    <property type="entry name" value="6-blade_b-propeller_TolB-like"/>
</dbReference>
<feature type="signal peptide" evidence="1">
    <location>
        <begin position="1"/>
        <end position="37"/>
    </location>
</feature>
<dbReference type="SUPFAM" id="SSF63829">
    <property type="entry name" value="Calcium-dependent phosphotriesterase"/>
    <property type="match status" value="1"/>
</dbReference>
<dbReference type="EMBL" id="JAATJA010000001">
    <property type="protein sequence ID" value="NJB67936.1"/>
    <property type="molecule type" value="Genomic_DNA"/>
</dbReference>
<keyword evidence="3" id="KW-1185">Reference proteome</keyword>
<gene>
    <name evidence="2" type="ORF">GGQ74_001576</name>
</gene>
<dbReference type="Proteomes" id="UP000580856">
    <property type="component" value="Unassembled WGS sequence"/>
</dbReference>
<accession>A0A846QGL2</accession>
<comment type="caution">
    <text evidence="2">The sequence shown here is derived from an EMBL/GenBank/DDBJ whole genome shotgun (WGS) entry which is preliminary data.</text>
</comment>
<protein>
    <submittedName>
        <fullName evidence="2">Uncharacterized protein</fullName>
    </submittedName>
</protein>
<organism evidence="2 3">
    <name type="scientific">Desulfobaculum xiamenense</name>
    <dbReference type="NCBI Taxonomy" id="995050"/>
    <lineage>
        <taxon>Bacteria</taxon>
        <taxon>Pseudomonadati</taxon>
        <taxon>Thermodesulfobacteriota</taxon>
        <taxon>Desulfovibrionia</taxon>
        <taxon>Desulfovibrionales</taxon>
        <taxon>Desulfovibrionaceae</taxon>
        <taxon>Desulfobaculum</taxon>
    </lineage>
</organism>
<dbReference type="AlphaFoldDB" id="A0A846QGL2"/>
<proteinExistence type="predicted"/>
<evidence type="ECO:0000313" key="3">
    <source>
        <dbReference type="Proteomes" id="UP000580856"/>
    </source>
</evidence>
<evidence type="ECO:0000256" key="1">
    <source>
        <dbReference type="SAM" id="SignalP"/>
    </source>
</evidence>